<gene>
    <name evidence="1" type="ORF">gNR594</name>
</gene>
<reference evidence="1" key="1">
    <citation type="journal article" date="2015" name="ACS Synth. Biol.">
        <title>Native promoter strategy for high-yielding synthesis and engineering of fungal secondary metabolites.</title>
        <authorList>
            <person name="Kakule T.B."/>
            <person name="Jadulco R.C."/>
            <person name="Koch M."/>
            <person name="Janso J.E."/>
            <person name="Barrows L.R."/>
            <person name="Schmidt E.W."/>
        </authorList>
    </citation>
    <scope>NUCLEOTIDE SEQUENCE</scope>
    <source>
        <strain evidence="1">NRRL 50135</strain>
    </source>
</reference>
<proteinExistence type="predicted"/>
<name>A0A089FND7_FUNXX</name>
<evidence type="ECO:0000313" key="1">
    <source>
        <dbReference type="EMBL" id="AIP87498.1"/>
    </source>
</evidence>
<protein>
    <submittedName>
        <fullName evidence="1">Uncharacterized protein</fullName>
    </submittedName>
</protein>
<organism evidence="1">
    <name type="scientific">Fungal sp. (strain NRRL 50135)</name>
    <dbReference type="NCBI Taxonomy" id="1547289"/>
    <lineage>
        <taxon>Eukaryota</taxon>
        <taxon>Fungi</taxon>
    </lineage>
</organism>
<sequence>MTTAYLLDHGCNHVAHDTVHRRHIHVPCDGREVRPLAKLEQDVVQVSLYLVLGRGVLPIRRRVRCSNVCGPERPMYVDLQAEALGRSAQESLGSPLACHVPITPRRAVRDAQPRELLDRVKVDRPKRLVAIPEGSVRRTVDNDVCSLGQVAEFCQREADVWLGEIGWDEADLGTILQGGGRRFEALVSDKAIDLADFRARRDSGTLVSASQLMTRAPDEALTILAMPPRVLEFIRSISSGVTFNSRLMAAFSLTSRIELPPTSKKLVSGVKSRTPWGMMLFHSIATLFSTSARFSPRPSVSGSGKAWMALRSSLKLLWEFRLEMVDRGLSAVLREVRGEDDVGSQEAILAGAPSSDDGVTRRNAGTPSEDLARCLKGYWLQFLVHNRNLVVGNDPPGWDVVLQTRVAVLHLALRDGQGRFGGAVVVEQSETWNVLRSEAGELVNEAAMQVLSAAKGVTPRLAPGKVVACVPEPDLVLGGRGHGVSHTLLRHDLRDRLRIASLLCRDHVQASTIRKGGKDLVEGNVEVVDRLLEDNRDHRREVNHSRVSFALSGAETDVAIGVAVAEDDGRLYVRHDADNASNRVAKIQGYSAEGFWKTPIEEPSIAPPAMSAADIILMRSLICPQKELCLLPFPASNVASTSLGAQRGNSLTSRSTPVANDSSTVTWVVSDAQGEVVAVSRVQPVFVAESASTPLRPVPRDLAVIHEQLEDGRLGVGHEGVLEGLVEEEAKAAHEALIHAVGVGHSEVEVVLLGEKTEDKGLKGSEVQMKHGGTILPGELFELRHERRLERGLGLELFEMVQQRPSRGLCEREERNGLGMWINHWAVVRVDGLLHGPSGWGQRPSAVCCVKIDKEHSEAVAVPGYVMAADHEVMHVIIDGEKHHPRRLPRIEIPDCLIKKVRDGAAAKNLEHWDVDFELFEKPGPDLDRHERLDSDGHGGALSAEVLGIVTLKDEVIESDVVEELCLGVPLRPRRTTGAGPAPKCSCIRSSRTDPYQGADGDGGASHAALAALLCESHHEHVGCGVVALSAVSNHGSEGRHHDEEVEGGVIEELVQELCASDLWVQNCGQVLKAEAIEHGIPQNHGALSYASDWGHGLAHFCVTLLQRIPRGNVTSQMVSPEISAGLAPSCENVFREGNHSQRKYVLSARKIMPESTVWTFTGTVAVLTQSTTVRGRPMARRLGTSCNCTISGIAVWHWPSKAASQAALKIAESWLLDEPGRSSGVVPWKYPEPFDGPEEVHFALGLMLPLLQDLQAQELCGEQLCSLLLVLEPVEVENLQRNVGILVGHRSTETKHHGGERFLGSRAPGYPQYLACLTPQCLEGIELCRIHVLEQGLALERGDARDVTEPRSEKTGDSFRNAMSRERLASHDNEARGIGRREYGYRCQGRSKQTDPVINSLCSEDCRNVQLVQQRRAGIYASESALAQEGVPLRQGHCWSPGSPRFCTHPPPWQAPHWQSNTHGLVACELEGNEVAARSEQPASIGHHLLQLVRRVQAIGGQHKIV</sequence>
<accession>A0A089FND7</accession>
<dbReference type="EMBL" id="KM107910">
    <property type="protein sequence ID" value="AIP87498.1"/>
    <property type="molecule type" value="Genomic_DNA"/>
</dbReference>